<dbReference type="PROSITE" id="PS50011">
    <property type="entry name" value="PROTEIN_KINASE_DOM"/>
    <property type="match status" value="1"/>
</dbReference>
<dbReference type="AlphaFoldDB" id="A0A9P9EYH6"/>
<evidence type="ECO:0000313" key="3">
    <source>
        <dbReference type="Proteomes" id="UP000717696"/>
    </source>
</evidence>
<dbReference type="PANTHER" id="PTHR37542:SF3">
    <property type="entry name" value="PRION-INHIBITION AND PROPAGATION HELO DOMAIN-CONTAINING PROTEIN"/>
    <property type="match status" value="1"/>
</dbReference>
<dbReference type="InterPro" id="IPR000719">
    <property type="entry name" value="Prot_kinase_dom"/>
</dbReference>
<dbReference type="GO" id="GO:0004672">
    <property type="term" value="F:protein kinase activity"/>
    <property type="evidence" value="ECO:0007669"/>
    <property type="project" value="InterPro"/>
</dbReference>
<dbReference type="Gene3D" id="1.10.510.10">
    <property type="entry name" value="Transferase(Phosphotransferase) domain 1"/>
    <property type="match status" value="1"/>
</dbReference>
<evidence type="ECO:0000259" key="1">
    <source>
        <dbReference type="PROSITE" id="PS50011"/>
    </source>
</evidence>
<dbReference type="GO" id="GO:0005524">
    <property type="term" value="F:ATP binding"/>
    <property type="evidence" value="ECO:0007669"/>
    <property type="project" value="InterPro"/>
</dbReference>
<organism evidence="2 3">
    <name type="scientific">Dactylonectria estremocensis</name>
    <dbReference type="NCBI Taxonomy" id="1079267"/>
    <lineage>
        <taxon>Eukaryota</taxon>
        <taxon>Fungi</taxon>
        <taxon>Dikarya</taxon>
        <taxon>Ascomycota</taxon>
        <taxon>Pezizomycotina</taxon>
        <taxon>Sordariomycetes</taxon>
        <taxon>Hypocreomycetidae</taxon>
        <taxon>Hypocreales</taxon>
        <taxon>Nectriaceae</taxon>
        <taxon>Dactylonectria</taxon>
    </lineage>
</organism>
<comment type="caution">
    <text evidence="2">The sequence shown here is derived from an EMBL/GenBank/DDBJ whole genome shotgun (WGS) entry which is preliminary data.</text>
</comment>
<name>A0A9P9EYH6_9HYPO</name>
<dbReference type="OrthoDB" id="1911848at2759"/>
<sequence>MDCFQTAVTSCQIIYSFLEASAAHSTQSKSLAMRFRYDARILQHFLEYSEKQQQLSDEDSRLLSDSAEYLGSLLQRLEVCKAKLENHDRWSKEINKVMWYFRRTEFIDLEKELFEWTRRLDLRLVALPPSVRSVISFCESDEDSTMHTPSVAAQKRIERFLLRAEEAKRRTWEGLLIHSHHVDVLLDSSMPNAQFKRAMFRGRPVIVEYKPYSASFIHDAPALDTLRKEIGEFAAALSYLDPSNTCILRCVGLFHEPEADQCHFALVHDMPPGTSEKPTTFKSLLLATDSRGKRLKLKSSLNSRLSFAKKLATAVFFLHAVGWVHKDIRSHNILVMERAEKGDDKGSGVPPSLGSPYLINFGMARSNEAHTDPERQGSEMFELDIYSHYERQPGHGFLRYTMAHDVYSLGVVLLELGLWWPLEEMRNKLEKLSAYERKDALLKLARGTEILMGRKYAQIVEWCLSLSGNDDAGNVKYAAEVLEKLEDLANAI</sequence>
<accession>A0A9P9EYH6</accession>
<dbReference type="EMBL" id="JAGMUU010000008">
    <property type="protein sequence ID" value="KAH7146923.1"/>
    <property type="molecule type" value="Genomic_DNA"/>
</dbReference>
<proteinExistence type="predicted"/>
<dbReference type="InterPro" id="IPR011009">
    <property type="entry name" value="Kinase-like_dom_sf"/>
</dbReference>
<protein>
    <recommendedName>
        <fullName evidence="1">Protein kinase domain-containing protein</fullName>
    </recommendedName>
</protein>
<evidence type="ECO:0000313" key="2">
    <source>
        <dbReference type="EMBL" id="KAH7146923.1"/>
    </source>
</evidence>
<gene>
    <name evidence="2" type="ORF">B0J13DRAFT_664687</name>
</gene>
<dbReference type="SUPFAM" id="SSF56112">
    <property type="entry name" value="Protein kinase-like (PK-like)"/>
    <property type="match status" value="1"/>
</dbReference>
<dbReference type="Proteomes" id="UP000717696">
    <property type="component" value="Unassembled WGS sequence"/>
</dbReference>
<dbReference type="PANTHER" id="PTHR37542">
    <property type="entry name" value="HELO DOMAIN-CONTAINING PROTEIN-RELATED"/>
    <property type="match status" value="1"/>
</dbReference>
<feature type="domain" description="Protein kinase" evidence="1">
    <location>
        <begin position="179"/>
        <end position="492"/>
    </location>
</feature>
<dbReference type="InterPro" id="IPR001245">
    <property type="entry name" value="Ser-Thr/Tyr_kinase_cat_dom"/>
</dbReference>
<reference evidence="2" key="1">
    <citation type="journal article" date="2021" name="Nat. Commun.">
        <title>Genetic determinants of endophytism in the Arabidopsis root mycobiome.</title>
        <authorList>
            <person name="Mesny F."/>
            <person name="Miyauchi S."/>
            <person name="Thiergart T."/>
            <person name="Pickel B."/>
            <person name="Atanasova L."/>
            <person name="Karlsson M."/>
            <person name="Huettel B."/>
            <person name="Barry K.W."/>
            <person name="Haridas S."/>
            <person name="Chen C."/>
            <person name="Bauer D."/>
            <person name="Andreopoulos W."/>
            <person name="Pangilinan J."/>
            <person name="LaButti K."/>
            <person name="Riley R."/>
            <person name="Lipzen A."/>
            <person name="Clum A."/>
            <person name="Drula E."/>
            <person name="Henrissat B."/>
            <person name="Kohler A."/>
            <person name="Grigoriev I.V."/>
            <person name="Martin F.M."/>
            <person name="Hacquard S."/>
        </authorList>
    </citation>
    <scope>NUCLEOTIDE SEQUENCE</scope>
    <source>
        <strain evidence="2">MPI-CAGE-AT-0021</strain>
    </source>
</reference>
<keyword evidence="3" id="KW-1185">Reference proteome</keyword>
<dbReference type="Pfam" id="PF07714">
    <property type="entry name" value="PK_Tyr_Ser-Thr"/>
    <property type="match status" value="1"/>
</dbReference>